<gene>
    <name evidence="1" type="ORF">Pint_36247</name>
</gene>
<reference evidence="2" key="1">
    <citation type="journal article" date="2023" name="G3 (Bethesda)">
        <title>Genome assembly and association tests identify interacting loci associated with vigor, precocity, and sex in interspecific pistachio rootstocks.</title>
        <authorList>
            <person name="Palmer W."/>
            <person name="Jacygrad E."/>
            <person name="Sagayaradj S."/>
            <person name="Cavanaugh K."/>
            <person name="Han R."/>
            <person name="Bertier L."/>
            <person name="Beede B."/>
            <person name="Kafkas S."/>
            <person name="Golino D."/>
            <person name="Preece J."/>
            <person name="Michelmore R."/>
        </authorList>
    </citation>
    <scope>NUCLEOTIDE SEQUENCE [LARGE SCALE GENOMIC DNA]</scope>
</reference>
<sequence length="73" mass="8647">MLVYKFLYTKSRCINFLLSYYPSSLINFLYSLFPFILYYVILFTRFEDIFLFSVILMCCCPGQVQLGVTRAQA</sequence>
<name>A0ACC0Y0L5_9ROSI</name>
<dbReference type="Proteomes" id="UP001163603">
    <property type="component" value="Chromosome 9"/>
</dbReference>
<comment type="caution">
    <text evidence="1">The sequence shown here is derived from an EMBL/GenBank/DDBJ whole genome shotgun (WGS) entry which is preliminary data.</text>
</comment>
<keyword evidence="2" id="KW-1185">Reference proteome</keyword>
<organism evidence="1 2">
    <name type="scientific">Pistacia integerrima</name>
    <dbReference type="NCBI Taxonomy" id="434235"/>
    <lineage>
        <taxon>Eukaryota</taxon>
        <taxon>Viridiplantae</taxon>
        <taxon>Streptophyta</taxon>
        <taxon>Embryophyta</taxon>
        <taxon>Tracheophyta</taxon>
        <taxon>Spermatophyta</taxon>
        <taxon>Magnoliopsida</taxon>
        <taxon>eudicotyledons</taxon>
        <taxon>Gunneridae</taxon>
        <taxon>Pentapetalae</taxon>
        <taxon>rosids</taxon>
        <taxon>malvids</taxon>
        <taxon>Sapindales</taxon>
        <taxon>Anacardiaceae</taxon>
        <taxon>Pistacia</taxon>
    </lineage>
</organism>
<evidence type="ECO:0000313" key="2">
    <source>
        <dbReference type="Proteomes" id="UP001163603"/>
    </source>
</evidence>
<accession>A0ACC0Y0L5</accession>
<proteinExistence type="predicted"/>
<evidence type="ECO:0000313" key="1">
    <source>
        <dbReference type="EMBL" id="KAJ0027952.1"/>
    </source>
</evidence>
<protein>
    <submittedName>
        <fullName evidence="1">Uncharacterized protein</fullName>
    </submittedName>
</protein>
<dbReference type="EMBL" id="CM047744">
    <property type="protein sequence ID" value="KAJ0027952.1"/>
    <property type="molecule type" value="Genomic_DNA"/>
</dbReference>